<evidence type="ECO:0000256" key="6">
    <source>
        <dbReference type="ARBA" id="ARBA00021623"/>
    </source>
</evidence>
<comment type="catalytic activity">
    <reaction evidence="14 15">
        <text>pyruvate + ATP + H2O = phosphoenolpyruvate + AMP + phosphate + 2 H(+)</text>
        <dbReference type="Rhea" id="RHEA:11364"/>
        <dbReference type="ChEBI" id="CHEBI:15361"/>
        <dbReference type="ChEBI" id="CHEBI:15377"/>
        <dbReference type="ChEBI" id="CHEBI:15378"/>
        <dbReference type="ChEBI" id="CHEBI:30616"/>
        <dbReference type="ChEBI" id="CHEBI:43474"/>
        <dbReference type="ChEBI" id="CHEBI:58702"/>
        <dbReference type="ChEBI" id="CHEBI:456215"/>
        <dbReference type="EC" id="2.7.9.2"/>
    </reaction>
</comment>
<evidence type="ECO:0000256" key="9">
    <source>
        <dbReference type="ARBA" id="ARBA00022741"/>
    </source>
</evidence>
<evidence type="ECO:0000256" key="1">
    <source>
        <dbReference type="ARBA" id="ARBA00001946"/>
    </source>
</evidence>
<dbReference type="Pfam" id="PF01326">
    <property type="entry name" value="PPDK_N"/>
    <property type="match status" value="1"/>
</dbReference>
<dbReference type="PANTHER" id="PTHR43030:SF1">
    <property type="entry name" value="PHOSPHOENOLPYRUVATE SYNTHASE"/>
    <property type="match status" value="1"/>
</dbReference>
<dbReference type="GO" id="GO:0005524">
    <property type="term" value="F:ATP binding"/>
    <property type="evidence" value="ECO:0007669"/>
    <property type="project" value="UniProtKB-KW"/>
</dbReference>
<protein>
    <recommendedName>
        <fullName evidence="6 15">Phosphoenolpyruvate synthase</fullName>
        <shortName evidence="15">PEP synthase</shortName>
        <ecNumber evidence="5 15">2.7.9.2</ecNumber>
    </recommendedName>
    <alternativeName>
        <fullName evidence="13 15">Pyruvate, water dikinase</fullName>
    </alternativeName>
</protein>
<dbReference type="Pfam" id="PF02896">
    <property type="entry name" value="PEP-utilizers_C"/>
    <property type="match status" value="1"/>
</dbReference>
<dbReference type="Gene3D" id="3.30.1490.20">
    <property type="entry name" value="ATP-grasp fold, A domain"/>
    <property type="match status" value="1"/>
</dbReference>
<dbReference type="FunFam" id="3.30.1490.20:FF:000010">
    <property type="entry name" value="Phosphoenolpyruvate synthase"/>
    <property type="match status" value="1"/>
</dbReference>
<feature type="domain" description="PEP-utilising enzyme C-terminal" evidence="18">
    <location>
        <begin position="477"/>
        <end position="785"/>
    </location>
</feature>
<comment type="function">
    <text evidence="2 15">Catalyzes the phosphorylation of pyruvate to phosphoenolpyruvate.</text>
</comment>
<evidence type="ECO:0000256" key="11">
    <source>
        <dbReference type="ARBA" id="ARBA00022840"/>
    </source>
</evidence>
<evidence type="ECO:0000256" key="2">
    <source>
        <dbReference type="ARBA" id="ARBA00002988"/>
    </source>
</evidence>
<accession>A0A4V3ENP0</accession>
<evidence type="ECO:0000256" key="5">
    <source>
        <dbReference type="ARBA" id="ARBA00011996"/>
    </source>
</evidence>
<dbReference type="InterPro" id="IPR036637">
    <property type="entry name" value="Phosphohistidine_dom_sf"/>
</dbReference>
<dbReference type="PANTHER" id="PTHR43030">
    <property type="entry name" value="PHOSPHOENOLPYRUVATE SYNTHASE"/>
    <property type="match status" value="1"/>
</dbReference>
<organism evidence="19 20">
    <name type="scientific">Naumannella halotolerans</name>
    <dbReference type="NCBI Taxonomy" id="993414"/>
    <lineage>
        <taxon>Bacteria</taxon>
        <taxon>Bacillati</taxon>
        <taxon>Actinomycetota</taxon>
        <taxon>Actinomycetes</taxon>
        <taxon>Propionibacteriales</taxon>
        <taxon>Propionibacteriaceae</taxon>
        <taxon>Naumannella</taxon>
    </lineage>
</organism>
<evidence type="ECO:0000256" key="3">
    <source>
        <dbReference type="ARBA" id="ARBA00004742"/>
    </source>
</evidence>
<dbReference type="InterPro" id="IPR002192">
    <property type="entry name" value="PPDK_AMP/ATP-bd"/>
</dbReference>
<dbReference type="InterPro" id="IPR013815">
    <property type="entry name" value="ATP_grasp_subdomain_1"/>
</dbReference>
<keyword evidence="20" id="KW-1185">Reference proteome</keyword>
<dbReference type="NCBIfam" id="NF005057">
    <property type="entry name" value="PRK06464.1"/>
    <property type="match status" value="1"/>
</dbReference>
<dbReference type="InterPro" id="IPR006319">
    <property type="entry name" value="PEP_synth"/>
</dbReference>
<dbReference type="FunFam" id="3.20.20.60:FF:000010">
    <property type="entry name" value="Phosphoenolpyruvate synthase"/>
    <property type="match status" value="1"/>
</dbReference>
<evidence type="ECO:0000256" key="15">
    <source>
        <dbReference type="PIRNR" id="PIRNR000854"/>
    </source>
</evidence>
<evidence type="ECO:0000256" key="10">
    <source>
        <dbReference type="ARBA" id="ARBA00022777"/>
    </source>
</evidence>
<dbReference type="Gene3D" id="3.30.470.20">
    <property type="entry name" value="ATP-grasp fold, B domain"/>
    <property type="match status" value="1"/>
</dbReference>
<keyword evidence="9 15" id="KW-0547">Nucleotide-binding</keyword>
<dbReference type="InterPro" id="IPR018274">
    <property type="entry name" value="PEP_util_AS"/>
</dbReference>
<dbReference type="OrthoDB" id="9765468at2"/>
<keyword evidence="19" id="KW-0670">Pyruvate</keyword>
<evidence type="ECO:0000256" key="13">
    <source>
        <dbReference type="ARBA" id="ARBA00033470"/>
    </source>
</evidence>
<keyword evidence="11 15" id="KW-0067">ATP-binding</keyword>
<keyword evidence="10 15" id="KW-0418">Kinase</keyword>
<sequence length="789" mass="85990">MSNIAWFADLGMGDVETVGGKNASLGEMVQHLSKAGVRVPTGFATTAEAYRRFLVDTGLKAAIDEALDGLDVDDVKELARVGAKIRGDIEAQEFPDDLADDIRSAYAQLTAEQGGATFAVRSSATAEDLPDASFAGQQETFLNISGIDNILHAIKLVFASLYNDRAIAYRVHAGYDHSLVALSAGVQRMVRSDIGSSGVMFTMDTESGFREAVFITSAYGLGEGVVQGAVNPDEFYVYKPALRQDRPAILKRSVGAKATKMIYTGDEVVGETVHFVDVEPEDQARLSLTDAEVTELATHALAIEEHYGRPMDIEWGKDGDDGLLYILQARPETVQSRATGSTLQRYKVLERGPVVAEGRAIGQKVGAGAVRSLTSIEAMHEFQPGEVLVADMTDPDWEPIMKRASAIVTNRGGRTCHAAIIARELGIPAVVGTGNATRELTDGREVTVSCAEGDTGYVYDGRREFEVEETALDQMPEIPVKIMMNVGTPDQAFEFSRLPNSGIGLARLEFIINRQIGIHPRALLELDDQPAELAEQIRALISAYDSPRDFFVKRVAEGVSMLAAAFWPEPVIVRMSDFKSNEYAGLLGGEAYEPDEENPMLGYRGASRYLSADFEDCFAMECEALRLVRDDMGLTNVKVMIPFVRTLAEAEGVIELLGRNGLERGRNDLQVVMMCEVPSNAVIADEFLQHFDGFSIGSNDMTQLTLGLDRDSGLVAAGFDERDPAVKKMLQMAIEACRRQGKYVGICGQGPSDHPDLADWLLDQGIESMSLNPDTVVETWLRLAKRSRV</sequence>
<dbReference type="UniPathway" id="UPA00138"/>
<dbReference type="InterPro" id="IPR015813">
    <property type="entry name" value="Pyrv/PenolPyrv_kinase-like_dom"/>
</dbReference>
<dbReference type="InterPro" id="IPR000121">
    <property type="entry name" value="PEP_util_C"/>
</dbReference>
<dbReference type="SUPFAM" id="SSF51621">
    <property type="entry name" value="Phosphoenolpyruvate/pyruvate domain"/>
    <property type="match status" value="1"/>
</dbReference>
<evidence type="ECO:0000256" key="8">
    <source>
        <dbReference type="ARBA" id="ARBA00022723"/>
    </source>
</evidence>
<dbReference type="InterPro" id="IPR023151">
    <property type="entry name" value="PEP_util_CS"/>
</dbReference>
<evidence type="ECO:0000313" key="20">
    <source>
        <dbReference type="Proteomes" id="UP000295371"/>
    </source>
</evidence>
<dbReference type="InterPro" id="IPR040442">
    <property type="entry name" value="Pyrv_kinase-like_dom_sf"/>
</dbReference>
<evidence type="ECO:0000256" key="4">
    <source>
        <dbReference type="ARBA" id="ARBA00007837"/>
    </source>
</evidence>
<evidence type="ECO:0000313" key="19">
    <source>
        <dbReference type="EMBL" id="TDT34428.1"/>
    </source>
</evidence>
<keyword evidence="12 15" id="KW-0460">Magnesium</keyword>
<dbReference type="NCBIfam" id="TIGR01418">
    <property type="entry name" value="PEP_synth"/>
    <property type="match status" value="1"/>
</dbReference>
<evidence type="ECO:0000259" key="17">
    <source>
        <dbReference type="Pfam" id="PF01326"/>
    </source>
</evidence>
<dbReference type="Proteomes" id="UP000295371">
    <property type="component" value="Unassembled WGS sequence"/>
</dbReference>
<dbReference type="GO" id="GO:0008986">
    <property type="term" value="F:pyruvate, water dikinase activity"/>
    <property type="evidence" value="ECO:0007669"/>
    <property type="project" value="UniProtKB-EC"/>
</dbReference>
<dbReference type="GO" id="GO:0046872">
    <property type="term" value="F:metal ion binding"/>
    <property type="evidence" value="ECO:0007669"/>
    <property type="project" value="UniProtKB-KW"/>
</dbReference>
<evidence type="ECO:0000256" key="12">
    <source>
        <dbReference type="ARBA" id="ARBA00022842"/>
    </source>
</evidence>
<dbReference type="PROSITE" id="PS00370">
    <property type="entry name" value="PEP_ENZYMES_PHOS_SITE"/>
    <property type="match status" value="1"/>
</dbReference>
<feature type="domain" description="Pyruvate phosphate dikinase AMP/ATP-binding" evidence="17">
    <location>
        <begin position="16"/>
        <end position="341"/>
    </location>
</feature>
<name>A0A4V3ENP0_9ACTN</name>
<dbReference type="FunFam" id="3.50.30.10:FF:000002">
    <property type="entry name" value="Phosphoenolpyruvate synthase"/>
    <property type="match status" value="1"/>
</dbReference>
<evidence type="ECO:0000256" key="14">
    <source>
        <dbReference type="ARBA" id="ARBA00047700"/>
    </source>
</evidence>
<comment type="pathway">
    <text evidence="3 15">Carbohydrate biosynthesis; gluconeogenesis.</text>
</comment>
<dbReference type="Pfam" id="PF00391">
    <property type="entry name" value="PEP-utilizers"/>
    <property type="match status" value="1"/>
</dbReference>
<gene>
    <name evidence="19" type="ORF">CLV29_2094</name>
</gene>
<dbReference type="AlphaFoldDB" id="A0A4V3ENP0"/>
<dbReference type="EC" id="2.7.9.2" evidence="5 15"/>
<evidence type="ECO:0000259" key="18">
    <source>
        <dbReference type="Pfam" id="PF02896"/>
    </source>
</evidence>
<dbReference type="Gene3D" id="3.50.30.10">
    <property type="entry name" value="Phosphohistidine domain"/>
    <property type="match status" value="1"/>
</dbReference>
<dbReference type="GO" id="GO:0006094">
    <property type="term" value="P:gluconeogenesis"/>
    <property type="evidence" value="ECO:0007669"/>
    <property type="project" value="UniProtKB-UniPathway"/>
</dbReference>
<dbReference type="PROSITE" id="PS00742">
    <property type="entry name" value="PEP_ENZYMES_2"/>
    <property type="match status" value="1"/>
</dbReference>
<dbReference type="SUPFAM" id="SSF52009">
    <property type="entry name" value="Phosphohistidine domain"/>
    <property type="match status" value="1"/>
</dbReference>
<keyword evidence="8 15" id="KW-0479">Metal-binding</keyword>
<dbReference type="Gene3D" id="3.20.20.60">
    <property type="entry name" value="Phosphoenolpyruvate-binding domains"/>
    <property type="match status" value="1"/>
</dbReference>
<dbReference type="InterPro" id="IPR008279">
    <property type="entry name" value="PEP-util_enz_mobile_dom"/>
</dbReference>
<comment type="similarity">
    <text evidence="4 15">Belongs to the PEP-utilizing enzyme family.</text>
</comment>
<evidence type="ECO:0000259" key="16">
    <source>
        <dbReference type="Pfam" id="PF00391"/>
    </source>
</evidence>
<keyword evidence="7 15" id="KW-0808">Transferase</keyword>
<dbReference type="FunFam" id="3.30.470.20:FF:000017">
    <property type="entry name" value="Phosphoenolpyruvate synthase"/>
    <property type="match status" value="1"/>
</dbReference>
<dbReference type="RefSeq" id="WP_133754799.1">
    <property type="nucleotide sequence ID" value="NZ_CP171129.1"/>
</dbReference>
<dbReference type="SUPFAM" id="SSF56059">
    <property type="entry name" value="Glutathione synthetase ATP-binding domain-like"/>
    <property type="match status" value="1"/>
</dbReference>
<comment type="caution">
    <text evidence="19">The sequence shown here is derived from an EMBL/GenBank/DDBJ whole genome shotgun (WGS) entry which is preliminary data.</text>
</comment>
<reference evidence="19 20" key="1">
    <citation type="submission" date="2019-03" db="EMBL/GenBank/DDBJ databases">
        <title>Genomic Encyclopedia of Archaeal and Bacterial Type Strains, Phase II (KMG-II): from individual species to whole genera.</title>
        <authorList>
            <person name="Goeker M."/>
        </authorList>
    </citation>
    <scope>NUCLEOTIDE SEQUENCE [LARGE SCALE GENOMIC DNA]</scope>
    <source>
        <strain evidence="19 20">DSM 24323</strain>
    </source>
</reference>
<dbReference type="PIRSF" id="PIRSF000854">
    <property type="entry name" value="PEP_synthase"/>
    <property type="match status" value="1"/>
</dbReference>
<dbReference type="EMBL" id="SOAW01000001">
    <property type="protein sequence ID" value="TDT34428.1"/>
    <property type="molecule type" value="Genomic_DNA"/>
</dbReference>
<evidence type="ECO:0000256" key="7">
    <source>
        <dbReference type="ARBA" id="ARBA00022679"/>
    </source>
</evidence>
<comment type="cofactor">
    <cofactor evidence="1 15">
        <name>Mg(2+)</name>
        <dbReference type="ChEBI" id="CHEBI:18420"/>
    </cofactor>
</comment>
<feature type="domain" description="PEP-utilising enzyme mobile" evidence="16">
    <location>
        <begin position="382"/>
        <end position="453"/>
    </location>
</feature>
<proteinExistence type="inferred from homology"/>